<dbReference type="RefSeq" id="WP_272595440.1">
    <property type="nucleotide sequence ID" value="NZ_JAQPQT010000010.1"/>
</dbReference>
<protein>
    <submittedName>
        <fullName evidence="1">DUF771 domain-containing protein</fullName>
    </submittedName>
</protein>
<proteinExistence type="predicted"/>
<reference evidence="1" key="1">
    <citation type="submission" date="2023-07" db="EMBL/GenBank/DDBJ databases">
        <title>Evaluation of the beneficial properties of pineapple isolates.</title>
        <authorList>
            <person name="Adefiranye O."/>
        </authorList>
    </citation>
    <scope>NUCLEOTIDE SEQUENCE</scope>
    <source>
        <strain evidence="1">PAPLE_T1</strain>
    </source>
</reference>
<name>A0AAW7M3L0_9STAP</name>
<dbReference type="InterPro" id="IPR008489">
    <property type="entry name" value="DUF771"/>
</dbReference>
<evidence type="ECO:0000313" key="1">
    <source>
        <dbReference type="EMBL" id="MDN4532159.1"/>
    </source>
</evidence>
<dbReference type="AlphaFoldDB" id="A0AAW7M3L0"/>
<dbReference type="Proteomes" id="UP001171687">
    <property type="component" value="Unassembled WGS sequence"/>
</dbReference>
<comment type="caution">
    <text evidence="1">The sequence shown here is derived from an EMBL/GenBank/DDBJ whole genome shotgun (WGS) entry which is preliminary data.</text>
</comment>
<dbReference type="Pfam" id="PF05595">
    <property type="entry name" value="DUF771"/>
    <property type="match status" value="1"/>
</dbReference>
<organism evidence="1 2">
    <name type="scientific">Staphylococcus auricularis</name>
    <dbReference type="NCBI Taxonomy" id="29379"/>
    <lineage>
        <taxon>Bacteria</taxon>
        <taxon>Bacillati</taxon>
        <taxon>Bacillota</taxon>
        <taxon>Bacilli</taxon>
        <taxon>Bacillales</taxon>
        <taxon>Staphylococcaceae</taxon>
        <taxon>Staphylococcus</taxon>
    </lineage>
</organism>
<dbReference type="EMBL" id="JAUHQC010000004">
    <property type="protein sequence ID" value="MDN4532159.1"/>
    <property type="molecule type" value="Genomic_DNA"/>
</dbReference>
<accession>A0AAW7M3L0</accession>
<sequence length="104" mass="12707">MSQILNVQIKIPDEYVLIETNRLKELEENIEDPIWDMKDLKNKTKMASDTTIQDRLLYNPKFRKELKNKGIVHYPDDEFRRWRVNAKKMTQFLEENFEDIFNKE</sequence>
<gene>
    <name evidence="1" type="ORF">QYH67_00960</name>
</gene>
<evidence type="ECO:0000313" key="2">
    <source>
        <dbReference type="Proteomes" id="UP001171687"/>
    </source>
</evidence>